<gene>
    <name evidence="3" type="ORF">A3I41_02400</name>
</gene>
<dbReference type="PANTHER" id="PTHR21240">
    <property type="entry name" value="2-AMINO-3-CARBOXYLMUCONATE-6-SEMIALDEHYDE DECARBOXYLASE"/>
    <property type="match status" value="1"/>
</dbReference>
<dbReference type="PANTHER" id="PTHR21240:SF19">
    <property type="entry name" value="CATALYTIC_ HYDROLASE"/>
    <property type="match status" value="1"/>
</dbReference>
<dbReference type="AlphaFoldDB" id="A0A1F7VBP0"/>
<evidence type="ECO:0000256" key="1">
    <source>
        <dbReference type="ARBA" id="ARBA00023239"/>
    </source>
</evidence>
<organism evidence="3 4">
    <name type="scientific">Candidatus Uhrbacteria bacterium RIFCSPLOWO2_02_FULL_48_18</name>
    <dbReference type="NCBI Taxonomy" id="1802408"/>
    <lineage>
        <taxon>Bacteria</taxon>
        <taxon>Candidatus Uhriibacteriota</taxon>
    </lineage>
</organism>
<protein>
    <recommendedName>
        <fullName evidence="2">Amidohydrolase-related domain-containing protein</fullName>
    </recommendedName>
</protein>
<evidence type="ECO:0000313" key="4">
    <source>
        <dbReference type="Proteomes" id="UP000176593"/>
    </source>
</evidence>
<dbReference type="GO" id="GO:0016831">
    <property type="term" value="F:carboxy-lyase activity"/>
    <property type="evidence" value="ECO:0007669"/>
    <property type="project" value="InterPro"/>
</dbReference>
<dbReference type="SUPFAM" id="SSF51556">
    <property type="entry name" value="Metallo-dependent hydrolases"/>
    <property type="match status" value="1"/>
</dbReference>
<proteinExistence type="predicted"/>
<dbReference type="Proteomes" id="UP000176593">
    <property type="component" value="Unassembled WGS sequence"/>
</dbReference>
<sequence length="292" mass="33044">MIVDVHVHTSNHPMVGLHTADASIDAIERQAEELGIERLLVIATYFPYKGTGVPNLEMLRRIEGRDRFRLIGSLDVMHHFEEGLTELKELARARKLAGIKLFPGYQNFRVADPKIFDLYRLAREYGLPITIHGGELHHCCSRERRDHSDLKCGNAFCWIDRSQDLARPGAFVEVAKQFSDVTFVIAHAANPFFSELGLLMEMCPNVMTDVSGQFQSGTTEDTLPYRVQVRDALRLLLQSNNGNDRLMFASDFPIQSFADTIALVELLGLDPDVKEKILWRNANRVYCLGLEA</sequence>
<dbReference type="InterPro" id="IPR006680">
    <property type="entry name" value="Amidohydro-rel"/>
</dbReference>
<name>A0A1F7VBP0_9BACT</name>
<keyword evidence="1" id="KW-0456">Lyase</keyword>
<dbReference type="InterPro" id="IPR032465">
    <property type="entry name" value="ACMSD"/>
</dbReference>
<dbReference type="InterPro" id="IPR032466">
    <property type="entry name" value="Metal_Hydrolase"/>
</dbReference>
<accession>A0A1F7VBP0</accession>
<dbReference type="CDD" id="cd01292">
    <property type="entry name" value="metallo-dependent_hydrolases"/>
    <property type="match status" value="1"/>
</dbReference>
<comment type="caution">
    <text evidence="3">The sequence shown here is derived from an EMBL/GenBank/DDBJ whole genome shotgun (WGS) entry which is preliminary data.</text>
</comment>
<evidence type="ECO:0000259" key="2">
    <source>
        <dbReference type="Pfam" id="PF04909"/>
    </source>
</evidence>
<dbReference type="GO" id="GO:0016787">
    <property type="term" value="F:hydrolase activity"/>
    <property type="evidence" value="ECO:0007669"/>
    <property type="project" value="InterPro"/>
</dbReference>
<evidence type="ECO:0000313" key="3">
    <source>
        <dbReference type="EMBL" id="OGL87936.1"/>
    </source>
</evidence>
<reference evidence="3 4" key="1">
    <citation type="journal article" date="2016" name="Nat. Commun.">
        <title>Thousands of microbial genomes shed light on interconnected biogeochemical processes in an aquifer system.</title>
        <authorList>
            <person name="Anantharaman K."/>
            <person name="Brown C.T."/>
            <person name="Hug L.A."/>
            <person name="Sharon I."/>
            <person name="Castelle C.J."/>
            <person name="Probst A.J."/>
            <person name="Thomas B.C."/>
            <person name="Singh A."/>
            <person name="Wilkins M.J."/>
            <person name="Karaoz U."/>
            <person name="Brodie E.L."/>
            <person name="Williams K.H."/>
            <person name="Hubbard S.S."/>
            <person name="Banfield J.F."/>
        </authorList>
    </citation>
    <scope>NUCLEOTIDE SEQUENCE [LARGE SCALE GENOMIC DNA]</scope>
</reference>
<dbReference type="Gene3D" id="3.20.20.140">
    <property type="entry name" value="Metal-dependent hydrolases"/>
    <property type="match status" value="1"/>
</dbReference>
<dbReference type="Pfam" id="PF04909">
    <property type="entry name" value="Amidohydro_2"/>
    <property type="match status" value="1"/>
</dbReference>
<dbReference type="EMBL" id="MGEQ01000002">
    <property type="protein sequence ID" value="OGL87936.1"/>
    <property type="molecule type" value="Genomic_DNA"/>
</dbReference>
<feature type="domain" description="Amidohydrolase-related" evidence="2">
    <location>
        <begin position="59"/>
        <end position="286"/>
    </location>
</feature>